<dbReference type="InterPro" id="IPR006059">
    <property type="entry name" value="SBP"/>
</dbReference>
<dbReference type="PANTHER" id="PTHR30006">
    <property type="entry name" value="THIAMINE-BINDING PERIPLASMIC PROTEIN-RELATED"/>
    <property type="match status" value="1"/>
</dbReference>
<protein>
    <submittedName>
        <fullName evidence="4">Extracellular solute-binding protein</fullName>
    </submittedName>
</protein>
<evidence type="ECO:0000256" key="3">
    <source>
        <dbReference type="SAM" id="SignalP"/>
    </source>
</evidence>
<keyword evidence="2" id="KW-0408">Iron</keyword>
<sequence>MKAKRTHLAAAFAAIRTTIAAAAGALLLALPAQAAAQTTTGKPAGKLVVYTSQLEADAKQTVDAFKAKNPGVEVEWVRSGTTELMNKLRAEIAAGSPQADLLLIADAVTMESLKAEKRLLAYKDAPVQGYRPGTHDPDGTWFATKLITTGIAYNTAAPMKPSSWLDLLKPEAKGTTVMPSPLYSGAAAIHMAAVKEQPDLGMAFYEKLQANGATAAKGNGGILKSVASGEKLYGVIVDYLPIREQAKGAPVAFVFPKEGVSAVTEPVAILNTSKNPDAAKAFIAFLLSKEGQELASRQGFLPALPGVAPPAGFPDTSFISLMPYDPAKALKDDEANKKDFADLFGG</sequence>
<dbReference type="AlphaFoldDB" id="A0A4D8R3W7"/>
<evidence type="ECO:0000256" key="1">
    <source>
        <dbReference type="ARBA" id="ARBA00022729"/>
    </source>
</evidence>
<geneLocation type="plasmid" evidence="4">
    <name>p1</name>
</geneLocation>
<evidence type="ECO:0000313" key="4">
    <source>
        <dbReference type="EMBL" id="QCO17778.1"/>
    </source>
</evidence>
<evidence type="ECO:0000256" key="2">
    <source>
        <dbReference type="PIRSR" id="PIRSR002825-1"/>
    </source>
</evidence>
<feature type="signal peptide" evidence="3">
    <location>
        <begin position="1"/>
        <end position="34"/>
    </location>
</feature>
<keyword evidence="2" id="KW-0479">Metal-binding</keyword>
<dbReference type="RefSeq" id="WP_137141854.1">
    <property type="nucleotide sequence ID" value="NZ_CP032346.1"/>
</dbReference>
<dbReference type="SUPFAM" id="SSF53850">
    <property type="entry name" value="Periplasmic binding protein-like II"/>
    <property type="match status" value="1"/>
</dbReference>
<feature type="binding site" evidence="2">
    <location>
        <position position="239"/>
    </location>
    <ligand>
        <name>Fe cation</name>
        <dbReference type="ChEBI" id="CHEBI:24875"/>
    </ligand>
</feature>
<name>A0A4D8R3W7_AZOBR</name>
<dbReference type="InterPro" id="IPR026045">
    <property type="entry name" value="Ferric-bd"/>
</dbReference>
<accession>A0A4D8R3W7</accession>
<dbReference type="PIRSF" id="PIRSF002825">
    <property type="entry name" value="CfbpA"/>
    <property type="match status" value="1"/>
</dbReference>
<feature type="chain" id="PRO_5020405730" evidence="3">
    <location>
        <begin position="35"/>
        <end position="346"/>
    </location>
</feature>
<dbReference type="CDD" id="cd13547">
    <property type="entry name" value="PBP2_Fbp_like_2"/>
    <property type="match status" value="1"/>
</dbReference>
<proteinExistence type="predicted"/>
<dbReference type="Gene3D" id="3.40.190.10">
    <property type="entry name" value="Periplasmic binding protein-like II"/>
    <property type="match status" value="2"/>
</dbReference>
<reference evidence="4 5" key="1">
    <citation type="submission" date="2018-09" db="EMBL/GenBank/DDBJ databases">
        <title>Whole genome based analysis of evolution and adaptive divergence in Indian and Brazilian strains of Azospirillum brasilense.</title>
        <authorList>
            <person name="Singh C."/>
            <person name="Tripathi A.K."/>
        </authorList>
    </citation>
    <scope>NUCLEOTIDE SEQUENCE [LARGE SCALE GENOMIC DNA]</scope>
    <source>
        <strain evidence="4 5">MTCC4039</strain>
        <plasmid evidence="4 5">p1</plasmid>
    </source>
</reference>
<keyword evidence="4" id="KW-0614">Plasmid</keyword>
<dbReference type="Proteomes" id="UP000298693">
    <property type="component" value="Plasmid p1"/>
</dbReference>
<gene>
    <name evidence="4" type="ORF">D3869_21560</name>
</gene>
<organism evidence="4 5">
    <name type="scientific">Azospirillum brasilense</name>
    <dbReference type="NCBI Taxonomy" id="192"/>
    <lineage>
        <taxon>Bacteria</taxon>
        <taxon>Pseudomonadati</taxon>
        <taxon>Pseudomonadota</taxon>
        <taxon>Alphaproteobacteria</taxon>
        <taxon>Rhodospirillales</taxon>
        <taxon>Azospirillaceae</taxon>
        <taxon>Azospirillum</taxon>
    </lineage>
</organism>
<dbReference type="EMBL" id="CP032346">
    <property type="protein sequence ID" value="QCO17778.1"/>
    <property type="molecule type" value="Genomic_DNA"/>
</dbReference>
<evidence type="ECO:0000313" key="5">
    <source>
        <dbReference type="Proteomes" id="UP000298693"/>
    </source>
</evidence>
<keyword evidence="1 3" id="KW-0732">Signal</keyword>
<dbReference type="Pfam" id="PF13416">
    <property type="entry name" value="SBP_bac_8"/>
    <property type="match status" value="1"/>
</dbReference>
<dbReference type="GO" id="GO:0046872">
    <property type="term" value="F:metal ion binding"/>
    <property type="evidence" value="ECO:0007669"/>
    <property type="project" value="UniProtKB-KW"/>
</dbReference>